<proteinExistence type="predicted"/>
<organism evidence="1">
    <name type="scientific">Siphoviridae sp. ctDXu9</name>
    <dbReference type="NCBI Taxonomy" id="2825387"/>
    <lineage>
        <taxon>Viruses</taxon>
        <taxon>Duplodnaviria</taxon>
        <taxon>Heunggongvirae</taxon>
        <taxon>Uroviricota</taxon>
        <taxon>Caudoviricetes</taxon>
    </lineage>
</organism>
<name>A0A8S5VDB5_9CAUD</name>
<reference evidence="1" key="1">
    <citation type="journal article" date="2021" name="Proc. Natl. Acad. Sci. U.S.A.">
        <title>A Catalog of Tens of Thousands of Viruses from Human Metagenomes Reveals Hidden Associations with Chronic Diseases.</title>
        <authorList>
            <person name="Tisza M.J."/>
            <person name="Buck C.B."/>
        </authorList>
    </citation>
    <scope>NUCLEOTIDE SEQUENCE</scope>
    <source>
        <strain evidence="1">CtDXu9</strain>
    </source>
</reference>
<sequence>MVILICILLFVLTGIGCWALCAASDTDEYDDEEIKYDQNDDNKFN</sequence>
<dbReference type="EMBL" id="BK016244">
    <property type="protein sequence ID" value="DAG04670.1"/>
    <property type="molecule type" value="Genomic_DNA"/>
</dbReference>
<evidence type="ECO:0000313" key="1">
    <source>
        <dbReference type="EMBL" id="DAG04670.1"/>
    </source>
</evidence>
<protein>
    <submittedName>
        <fullName evidence="1">Neurotensin/neuromedin N</fullName>
    </submittedName>
</protein>
<accession>A0A8S5VDB5</accession>